<accession>A0AAC9LDW5</accession>
<keyword evidence="2" id="KW-0560">Oxidoreductase</keyword>
<reference evidence="3" key="1">
    <citation type="submission" date="2016-06" db="EMBL/GenBank/DDBJ databases">
        <title>Complete genome sequence of Actinoalloteichus fjordicus DSM 46855 (=ADI127-17), type strain of the new species Actinoalloteichus fjordicus.</title>
        <authorList>
            <person name="Ruckert C."/>
            <person name="Nouioui I."/>
            <person name="Willmese J."/>
            <person name="van Wezel G."/>
            <person name="Klenk H.-P."/>
            <person name="Kalinowski J."/>
            <person name="Zotchev S.B."/>
        </authorList>
    </citation>
    <scope>NUCLEOTIDE SEQUENCE [LARGE SCALE GENOMIC DNA]</scope>
    <source>
        <strain evidence="3">ADI127-7</strain>
    </source>
</reference>
<dbReference type="Gene3D" id="3.20.20.30">
    <property type="entry name" value="Luciferase-like domain"/>
    <property type="match status" value="1"/>
</dbReference>
<dbReference type="GO" id="GO:0004497">
    <property type="term" value="F:monooxygenase activity"/>
    <property type="evidence" value="ECO:0007669"/>
    <property type="project" value="UniProtKB-KW"/>
</dbReference>
<name>A0AAC9LDW5_9PSEU</name>
<dbReference type="InterPro" id="IPR011251">
    <property type="entry name" value="Luciferase-like_dom"/>
</dbReference>
<dbReference type="InterPro" id="IPR036661">
    <property type="entry name" value="Luciferase-like_sf"/>
</dbReference>
<evidence type="ECO:0000313" key="2">
    <source>
        <dbReference type="EMBL" id="APU14912.1"/>
    </source>
</evidence>
<evidence type="ECO:0000259" key="1">
    <source>
        <dbReference type="Pfam" id="PF00296"/>
    </source>
</evidence>
<sequence length="86" mass="9021">MTPVQVGVFLPSPVDGETAPAVVVDHARHAEELGLESVWTGDHLIPASPKYDSTLLLAAVAATTERVKIGIGVLILSLRPVAWAAK</sequence>
<dbReference type="KEGG" id="acad:UA74_14270"/>
<dbReference type="SUPFAM" id="SSF51679">
    <property type="entry name" value="Bacterial luciferase-like"/>
    <property type="match status" value="1"/>
</dbReference>
<dbReference type="Proteomes" id="UP000185511">
    <property type="component" value="Chromosome"/>
</dbReference>
<dbReference type="GO" id="GO:0016705">
    <property type="term" value="F:oxidoreductase activity, acting on paired donors, with incorporation or reduction of molecular oxygen"/>
    <property type="evidence" value="ECO:0007669"/>
    <property type="project" value="InterPro"/>
</dbReference>
<keyword evidence="3" id="KW-1185">Reference proteome</keyword>
<evidence type="ECO:0000313" key="3">
    <source>
        <dbReference type="Proteomes" id="UP000185511"/>
    </source>
</evidence>
<feature type="domain" description="Luciferase-like" evidence="1">
    <location>
        <begin position="5"/>
        <end position="84"/>
    </location>
</feature>
<gene>
    <name evidence="2" type="ORF">UA74_14270</name>
</gene>
<organism evidence="2 3">
    <name type="scientific">Actinoalloteichus fjordicus</name>
    <dbReference type="NCBI Taxonomy" id="1612552"/>
    <lineage>
        <taxon>Bacteria</taxon>
        <taxon>Bacillati</taxon>
        <taxon>Actinomycetota</taxon>
        <taxon>Actinomycetes</taxon>
        <taxon>Pseudonocardiales</taxon>
        <taxon>Pseudonocardiaceae</taxon>
        <taxon>Actinoalloteichus</taxon>
    </lineage>
</organism>
<dbReference type="Pfam" id="PF00296">
    <property type="entry name" value="Bac_luciferase"/>
    <property type="match status" value="1"/>
</dbReference>
<protein>
    <submittedName>
        <fullName evidence="2">Luciferase-like monooxygenase</fullName>
    </submittedName>
</protein>
<dbReference type="AlphaFoldDB" id="A0AAC9LDW5"/>
<proteinExistence type="predicted"/>
<dbReference type="EMBL" id="CP016076">
    <property type="protein sequence ID" value="APU14912.1"/>
    <property type="molecule type" value="Genomic_DNA"/>
</dbReference>
<keyword evidence="2" id="KW-0503">Monooxygenase</keyword>